<dbReference type="EMBL" id="CM004399">
    <property type="protein sequence ID" value="OAY33905.1"/>
    <property type="molecule type" value="Genomic_DNA"/>
</dbReference>
<reference evidence="2" key="1">
    <citation type="journal article" date="2016" name="Nat. Biotechnol.">
        <title>Sequencing wild and cultivated cassava and related species reveals extensive interspecific hybridization and genetic diversity.</title>
        <authorList>
            <person name="Bredeson J.V."/>
            <person name="Lyons J.B."/>
            <person name="Prochnik S.E."/>
            <person name="Wu G.A."/>
            <person name="Ha C.M."/>
            <person name="Edsinger-Gonzales E."/>
            <person name="Grimwood J."/>
            <person name="Schmutz J."/>
            <person name="Rabbi I.Y."/>
            <person name="Egesi C."/>
            <person name="Nauluvula P."/>
            <person name="Lebot V."/>
            <person name="Ndunguru J."/>
            <person name="Mkamilo G."/>
            <person name="Bart R.S."/>
            <person name="Setter T.L."/>
            <person name="Gleadow R.M."/>
            <person name="Kulakow P."/>
            <person name="Ferguson M.E."/>
            <person name="Rounsley S."/>
            <person name="Rokhsar D.S."/>
        </authorList>
    </citation>
    <scope>NUCLEOTIDE SEQUENCE [LARGE SCALE GENOMIC DNA]</scope>
    <source>
        <strain evidence="2">cv. AM560-2</strain>
    </source>
</reference>
<dbReference type="Proteomes" id="UP000091857">
    <property type="component" value="Chromosome 13"/>
</dbReference>
<keyword evidence="2" id="KW-1185">Reference proteome</keyword>
<dbReference type="AlphaFoldDB" id="A0A2C9URQ9"/>
<evidence type="ECO:0000313" key="2">
    <source>
        <dbReference type="Proteomes" id="UP000091857"/>
    </source>
</evidence>
<gene>
    <name evidence="1" type="ORF">MANES_13G134600v8</name>
</gene>
<name>A0A2C9URQ9_MANES</name>
<dbReference type="Gramene" id="Manes.13G134600.1.v8.1">
    <property type="protein sequence ID" value="Manes.13G134600.1.v8.1.CDS"/>
    <property type="gene ID" value="Manes.13G134600.v8.1"/>
</dbReference>
<proteinExistence type="predicted"/>
<protein>
    <submittedName>
        <fullName evidence="1">Uncharacterized protein</fullName>
    </submittedName>
</protein>
<sequence>MSCSSLSCVKAENPVRILSAKPEWHKAQARFMRSLCMENEGKKSSSASPFGYYRVSMEGDHKIFSFGSDITAAGSPDIFVFRQRYLRSYQLTREEDNSKTISDRMKRWFEEKKKKKKKKREAVTGKSNSNKLASSSRSCAETCFKFLFCFVAKVDVHHQAFQSHAASPRNFSTIPSRLFL</sequence>
<organism evidence="1 2">
    <name type="scientific">Manihot esculenta</name>
    <name type="common">Cassava</name>
    <name type="synonym">Jatropha manihot</name>
    <dbReference type="NCBI Taxonomy" id="3983"/>
    <lineage>
        <taxon>Eukaryota</taxon>
        <taxon>Viridiplantae</taxon>
        <taxon>Streptophyta</taxon>
        <taxon>Embryophyta</taxon>
        <taxon>Tracheophyta</taxon>
        <taxon>Spermatophyta</taxon>
        <taxon>Magnoliopsida</taxon>
        <taxon>eudicotyledons</taxon>
        <taxon>Gunneridae</taxon>
        <taxon>Pentapetalae</taxon>
        <taxon>rosids</taxon>
        <taxon>fabids</taxon>
        <taxon>Malpighiales</taxon>
        <taxon>Euphorbiaceae</taxon>
        <taxon>Crotonoideae</taxon>
        <taxon>Manihoteae</taxon>
        <taxon>Manihot</taxon>
    </lineage>
</organism>
<evidence type="ECO:0000313" key="1">
    <source>
        <dbReference type="EMBL" id="OAY33905.1"/>
    </source>
</evidence>
<comment type="caution">
    <text evidence="1">The sequence shown here is derived from an EMBL/GenBank/DDBJ whole genome shotgun (WGS) entry which is preliminary data.</text>
</comment>
<accession>A0A2C9URQ9</accession>